<evidence type="ECO:0000313" key="4">
    <source>
        <dbReference type="Proteomes" id="UP000780801"/>
    </source>
</evidence>
<keyword evidence="2" id="KW-0812">Transmembrane</keyword>
<dbReference type="Proteomes" id="UP000780801">
    <property type="component" value="Unassembled WGS sequence"/>
</dbReference>
<dbReference type="PANTHER" id="PTHR16201:SF34">
    <property type="entry name" value="LYSOSOMAL AMINO ACID TRANSPORTER 1"/>
    <property type="match status" value="1"/>
</dbReference>
<dbReference type="GO" id="GO:0015174">
    <property type="term" value="F:basic amino acid transmembrane transporter activity"/>
    <property type="evidence" value="ECO:0007669"/>
    <property type="project" value="TreeGrafter"/>
</dbReference>
<name>A0A9P6FLS5_9FUNG</name>
<organism evidence="3 4">
    <name type="scientific">Lunasporangiospora selenospora</name>
    <dbReference type="NCBI Taxonomy" id="979761"/>
    <lineage>
        <taxon>Eukaryota</taxon>
        <taxon>Fungi</taxon>
        <taxon>Fungi incertae sedis</taxon>
        <taxon>Mucoromycota</taxon>
        <taxon>Mortierellomycotina</taxon>
        <taxon>Mortierellomycetes</taxon>
        <taxon>Mortierellales</taxon>
        <taxon>Mortierellaceae</taxon>
        <taxon>Lunasporangiospora</taxon>
    </lineage>
</organism>
<gene>
    <name evidence="3" type="ORF">BGW38_007080</name>
</gene>
<comment type="caution">
    <text evidence="3">The sequence shown here is derived from an EMBL/GenBank/DDBJ whole genome shotgun (WGS) entry which is preliminary data.</text>
</comment>
<dbReference type="OrthoDB" id="8048523at2759"/>
<feature type="transmembrane region" description="Helical" evidence="2">
    <location>
        <begin position="33"/>
        <end position="55"/>
    </location>
</feature>
<keyword evidence="2" id="KW-0472">Membrane</keyword>
<evidence type="ECO:0000256" key="2">
    <source>
        <dbReference type="SAM" id="Phobius"/>
    </source>
</evidence>
<sequence>MCRSRGIIENFKLGSAGDLSNLLGCVLTKQLPFQLYLAIYFCIADVILFSQWIYYSRQERKLRSLPDMIVAALPEISEHSRRQSRRGTAHGTPRRESFAPPHEGMVLDATEMEAGDDAMAPMLPRPRTRRPTTASDLAHRRSTSLVLFGLMLLTMRQTLPSLGTGPTSSALYGQDARATIGRIVARDLPVGDVDMISSNGMDPEQGTLQLGRIFAWVCTVFYLSSRMPQLWKN</sequence>
<feature type="region of interest" description="Disordered" evidence="1">
    <location>
        <begin position="79"/>
        <end position="104"/>
    </location>
</feature>
<dbReference type="AlphaFoldDB" id="A0A9P6FLS5"/>
<reference evidence="3" key="1">
    <citation type="journal article" date="2020" name="Fungal Divers.">
        <title>Resolving the Mortierellaceae phylogeny through synthesis of multi-gene phylogenetics and phylogenomics.</title>
        <authorList>
            <person name="Vandepol N."/>
            <person name="Liber J."/>
            <person name="Desiro A."/>
            <person name="Na H."/>
            <person name="Kennedy M."/>
            <person name="Barry K."/>
            <person name="Grigoriev I.V."/>
            <person name="Miller A.N."/>
            <person name="O'Donnell K."/>
            <person name="Stajich J.E."/>
            <person name="Bonito G."/>
        </authorList>
    </citation>
    <scope>NUCLEOTIDE SEQUENCE</scope>
    <source>
        <strain evidence="3">KOD1015</strain>
    </source>
</reference>
<evidence type="ECO:0000313" key="3">
    <source>
        <dbReference type="EMBL" id="KAF9577609.1"/>
    </source>
</evidence>
<proteinExistence type="predicted"/>
<feature type="non-terminal residue" evidence="3">
    <location>
        <position position="233"/>
    </location>
</feature>
<dbReference type="GO" id="GO:0034488">
    <property type="term" value="P:basic amino acid transmembrane export from vacuole"/>
    <property type="evidence" value="ECO:0007669"/>
    <property type="project" value="TreeGrafter"/>
</dbReference>
<dbReference type="PANTHER" id="PTHR16201">
    <property type="entry name" value="SEVEN TRANSMEMBRANE PROTEIN 1-RELATED"/>
    <property type="match status" value="1"/>
</dbReference>
<dbReference type="InterPro" id="IPR051415">
    <property type="entry name" value="LAAT-1"/>
</dbReference>
<dbReference type="EMBL" id="JAABOA010004611">
    <property type="protein sequence ID" value="KAF9577609.1"/>
    <property type="molecule type" value="Genomic_DNA"/>
</dbReference>
<accession>A0A9P6FLS5</accession>
<keyword evidence="4" id="KW-1185">Reference proteome</keyword>
<protein>
    <recommendedName>
        <fullName evidence="5">PQ loop repeat protein</fullName>
    </recommendedName>
</protein>
<evidence type="ECO:0000256" key="1">
    <source>
        <dbReference type="SAM" id="MobiDB-lite"/>
    </source>
</evidence>
<evidence type="ECO:0008006" key="5">
    <source>
        <dbReference type="Google" id="ProtNLM"/>
    </source>
</evidence>
<keyword evidence="2" id="KW-1133">Transmembrane helix</keyword>
<dbReference type="GO" id="GO:0000329">
    <property type="term" value="C:fungal-type vacuole membrane"/>
    <property type="evidence" value="ECO:0007669"/>
    <property type="project" value="TreeGrafter"/>
</dbReference>